<feature type="transmembrane region" description="Helical" evidence="1">
    <location>
        <begin position="20"/>
        <end position="42"/>
    </location>
</feature>
<keyword evidence="1" id="KW-1133">Transmembrane helix</keyword>
<proteinExistence type="predicted"/>
<dbReference type="EMBL" id="FXTH01000003">
    <property type="protein sequence ID" value="SMO46042.1"/>
    <property type="molecule type" value="Genomic_DNA"/>
</dbReference>
<gene>
    <name evidence="2" type="ORF">SAMN06265218_10380</name>
</gene>
<accession>A0A521BG38</accession>
<evidence type="ECO:0000313" key="2">
    <source>
        <dbReference type="EMBL" id="SMO46042.1"/>
    </source>
</evidence>
<keyword evidence="1" id="KW-0812">Transmembrane</keyword>
<name>A0A521BG38_9BACT</name>
<organism evidence="2 3">
    <name type="scientific">Fodinibius sediminis</name>
    <dbReference type="NCBI Taxonomy" id="1214077"/>
    <lineage>
        <taxon>Bacteria</taxon>
        <taxon>Pseudomonadati</taxon>
        <taxon>Balneolota</taxon>
        <taxon>Balneolia</taxon>
        <taxon>Balneolales</taxon>
        <taxon>Balneolaceae</taxon>
        <taxon>Fodinibius</taxon>
    </lineage>
</organism>
<keyword evidence="1" id="KW-0472">Membrane</keyword>
<keyword evidence="3" id="KW-1185">Reference proteome</keyword>
<dbReference type="AlphaFoldDB" id="A0A521BG38"/>
<sequence>MFQVKLLALGDSYLDTREDVVVTNINVATFCGTALIGEALLLRRMARGEGISPTSESATSKNMIVICFYYDLGRPVRLTQLVKVKLFHLQESFCYLFYLFRVGIVQHFRKLNRRDLP</sequence>
<reference evidence="2 3" key="1">
    <citation type="submission" date="2017-05" db="EMBL/GenBank/DDBJ databases">
        <authorList>
            <person name="Varghese N."/>
            <person name="Submissions S."/>
        </authorList>
    </citation>
    <scope>NUCLEOTIDE SEQUENCE [LARGE SCALE GENOMIC DNA]</scope>
    <source>
        <strain evidence="2 3">DSM 21194</strain>
    </source>
</reference>
<protein>
    <submittedName>
        <fullName evidence="2">Uncharacterized protein</fullName>
    </submittedName>
</protein>
<dbReference type="Proteomes" id="UP000317593">
    <property type="component" value="Unassembled WGS sequence"/>
</dbReference>
<evidence type="ECO:0000313" key="3">
    <source>
        <dbReference type="Proteomes" id="UP000317593"/>
    </source>
</evidence>
<evidence type="ECO:0000256" key="1">
    <source>
        <dbReference type="SAM" id="Phobius"/>
    </source>
</evidence>